<protein>
    <recommendedName>
        <fullName evidence="6">Arginase</fullName>
    </recommendedName>
</protein>
<dbReference type="GO" id="GO:0008783">
    <property type="term" value="F:agmatinase activity"/>
    <property type="evidence" value="ECO:0007669"/>
    <property type="project" value="TreeGrafter"/>
</dbReference>
<evidence type="ECO:0000313" key="4">
    <source>
        <dbReference type="EMBL" id="CAK5280429.1"/>
    </source>
</evidence>
<dbReference type="Pfam" id="PF00491">
    <property type="entry name" value="Arginase"/>
    <property type="match status" value="1"/>
</dbReference>
<dbReference type="AlphaFoldDB" id="A0AAD2HST3"/>
<comment type="caution">
    <text evidence="4">The sequence shown here is derived from an EMBL/GenBank/DDBJ whole genome shotgun (WGS) entry which is preliminary data.</text>
</comment>
<reference evidence="4" key="1">
    <citation type="submission" date="2023-11" db="EMBL/GenBank/DDBJ databases">
        <authorList>
            <person name="De Vega J J."/>
            <person name="De Vega J J."/>
        </authorList>
    </citation>
    <scope>NUCLEOTIDE SEQUENCE</scope>
</reference>
<evidence type="ECO:0000256" key="1">
    <source>
        <dbReference type="ARBA" id="ARBA00022723"/>
    </source>
</evidence>
<dbReference type="GO" id="GO:0033389">
    <property type="term" value="P:putrescine biosynthetic process from arginine, via agmatine"/>
    <property type="evidence" value="ECO:0007669"/>
    <property type="project" value="TreeGrafter"/>
</dbReference>
<dbReference type="SUPFAM" id="SSF52768">
    <property type="entry name" value="Arginase/deacetylase"/>
    <property type="match status" value="1"/>
</dbReference>
<feature type="non-terminal residue" evidence="4">
    <location>
        <position position="1"/>
    </location>
</feature>
<dbReference type="InterPro" id="IPR006035">
    <property type="entry name" value="Ureohydrolase"/>
</dbReference>
<evidence type="ECO:0000313" key="5">
    <source>
        <dbReference type="Proteomes" id="UP001295794"/>
    </source>
</evidence>
<comment type="similarity">
    <text evidence="3">Belongs to the arginase family.</text>
</comment>
<organism evidence="4 5">
    <name type="scientific">Mycena citricolor</name>
    <dbReference type="NCBI Taxonomy" id="2018698"/>
    <lineage>
        <taxon>Eukaryota</taxon>
        <taxon>Fungi</taxon>
        <taxon>Dikarya</taxon>
        <taxon>Basidiomycota</taxon>
        <taxon>Agaricomycotina</taxon>
        <taxon>Agaricomycetes</taxon>
        <taxon>Agaricomycetidae</taxon>
        <taxon>Agaricales</taxon>
        <taxon>Marasmiineae</taxon>
        <taxon>Mycenaceae</taxon>
        <taxon>Mycena</taxon>
    </lineage>
</organism>
<keyword evidence="5" id="KW-1185">Reference proteome</keyword>
<dbReference type="EMBL" id="CAVNYO010000440">
    <property type="protein sequence ID" value="CAK5280429.1"/>
    <property type="molecule type" value="Genomic_DNA"/>
</dbReference>
<accession>A0AAD2HST3</accession>
<dbReference type="PANTHER" id="PTHR11358">
    <property type="entry name" value="ARGINASE/AGMATINASE"/>
    <property type="match status" value="1"/>
</dbReference>
<dbReference type="InterPro" id="IPR023696">
    <property type="entry name" value="Ureohydrolase_dom_sf"/>
</dbReference>
<evidence type="ECO:0008006" key="6">
    <source>
        <dbReference type="Google" id="ProtNLM"/>
    </source>
</evidence>
<evidence type="ECO:0000256" key="3">
    <source>
        <dbReference type="PROSITE-ProRule" id="PRU00742"/>
    </source>
</evidence>
<dbReference type="GO" id="GO:0046872">
    <property type="term" value="F:metal ion binding"/>
    <property type="evidence" value="ECO:0007669"/>
    <property type="project" value="UniProtKB-KW"/>
</dbReference>
<sequence>VPVANTDNVMAIDQMETAYYTLISREVKGGVSAEYRPSTAHLALDGNEHPRLVTLGGDHTIVLPILRALNKVYGPVSVIHFDAHLDTWQPQPGSSAQGRITHGTFFHIAGEEGLIRNTSIHAGIRCEMRVGPCIPLSWRNLDRLRRDRRTSKTMRRSDFRLCPLRISTTGASTWLSRRSASELDPVQYISASTLTLLVRWLIPGYCLSLTHPDRPWPGPRE</sequence>
<dbReference type="PROSITE" id="PS51409">
    <property type="entry name" value="ARGINASE_2"/>
    <property type="match status" value="1"/>
</dbReference>
<dbReference type="Gene3D" id="3.40.800.10">
    <property type="entry name" value="Ureohydrolase domain"/>
    <property type="match status" value="1"/>
</dbReference>
<proteinExistence type="inferred from homology"/>
<dbReference type="Proteomes" id="UP001295794">
    <property type="component" value="Unassembled WGS sequence"/>
</dbReference>
<dbReference type="PANTHER" id="PTHR11358:SF26">
    <property type="entry name" value="GUANIDINO ACID HYDROLASE, MITOCHONDRIAL"/>
    <property type="match status" value="1"/>
</dbReference>
<gene>
    <name evidence="4" type="ORF">MYCIT1_LOCUS30921</name>
</gene>
<evidence type="ECO:0000256" key="2">
    <source>
        <dbReference type="ARBA" id="ARBA00022801"/>
    </source>
</evidence>
<keyword evidence="1" id="KW-0479">Metal-binding</keyword>
<keyword evidence="2" id="KW-0378">Hydrolase</keyword>
<name>A0AAD2HST3_9AGAR</name>